<organism evidence="10 11">
    <name type="scientific">Gryllotalpicola daejeonensis</name>
    <dbReference type="NCBI Taxonomy" id="993087"/>
    <lineage>
        <taxon>Bacteria</taxon>
        <taxon>Bacillati</taxon>
        <taxon>Actinomycetota</taxon>
        <taxon>Actinomycetes</taxon>
        <taxon>Micrococcales</taxon>
        <taxon>Microbacteriaceae</taxon>
        <taxon>Gryllotalpicola</taxon>
    </lineage>
</organism>
<dbReference type="PANTHER" id="PTHR30193:SF37">
    <property type="entry name" value="INNER MEMBRANE ABC TRANSPORTER PERMEASE PROTEIN YCJO"/>
    <property type="match status" value="1"/>
</dbReference>
<feature type="domain" description="ABC transmembrane type-1" evidence="9">
    <location>
        <begin position="76"/>
        <end position="288"/>
    </location>
</feature>
<feature type="compositionally biased region" description="Basic residues" evidence="8">
    <location>
        <begin position="306"/>
        <end position="318"/>
    </location>
</feature>
<comment type="subcellular location">
    <subcellularLocation>
        <location evidence="1 7">Cell membrane</location>
        <topology evidence="1 7">Multi-pass membrane protein</topology>
    </subcellularLocation>
</comment>
<evidence type="ECO:0000313" key="10">
    <source>
        <dbReference type="EMBL" id="GAA4163770.1"/>
    </source>
</evidence>
<dbReference type="EMBL" id="BAABBV010000001">
    <property type="protein sequence ID" value="GAA4163770.1"/>
    <property type="molecule type" value="Genomic_DNA"/>
</dbReference>
<name>A0ABP7ZM12_9MICO</name>
<dbReference type="SUPFAM" id="SSF161098">
    <property type="entry name" value="MetI-like"/>
    <property type="match status" value="1"/>
</dbReference>
<dbReference type="Pfam" id="PF00528">
    <property type="entry name" value="BPD_transp_1"/>
    <property type="match status" value="1"/>
</dbReference>
<evidence type="ECO:0000256" key="8">
    <source>
        <dbReference type="SAM" id="MobiDB-lite"/>
    </source>
</evidence>
<keyword evidence="11" id="KW-1185">Reference proteome</keyword>
<dbReference type="InterPro" id="IPR051393">
    <property type="entry name" value="ABC_transporter_permease"/>
</dbReference>
<reference evidence="10" key="1">
    <citation type="journal article" date="2014" name="Int. J. Syst. Evol. Microbiol.">
        <title>Complete genome of a new Firmicutes species belonging to the dominant human colonic microbiota ('Ruminococcus bicirculans') reveals two chromosomes and a selective capacity to utilize plant glucans.</title>
        <authorList>
            <consortium name="NISC Comparative Sequencing Program"/>
            <person name="Wegmann U."/>
            <person name="Louis P."/>
            <person name="Goesmann A."/>
            <person name="Henrissat B."/>
            <person name="Duncan S.H."/>
            <person name="Flint H.J."/>
        </authorList>
    </citation>
    <scope>NUCLEOTIDE SEQUENCE</scope>
    <source>
        <strain evidence="10">JCM 17590</strain>
    </source>
</reference>
<evidence type="ECO:0000256" key="3">
    <source>
        <dbReference type="ARBA" id="ARBA00022475"/>
    </source>
</evidence>
<keyword evidence="3" id="KW-1003">Cell membrane</keyword>
<dbReference type="InterPro" id="IPR035906">
    <property type="entry name" value="MetI-like_sf"/>
</dbReference>
<dbReference type="Proteomes" id="UP001415169">
    <property type="component" value="Unassembled WGS sequence"/>
</dbReference>
<sequence>MRLSSWGTLRSPIAYLFVLPALLIFLVFSIGPTAYTFALSLFKWNKFNPAMSQFIGLENYKTVFTGAGTPSFWSTLGVSFYFVAGMVIGGTAIGLALALLLARGGRALASARTMVFLPHVTPIVATSLVWVWIFNPQFGLANLVVHATGHKNIDWLGDSNWAMPAVLIYSLWHELGFVTVVFLGGLTTISTELAEAAKLDGANGWQEFWHVTFPQLRPVVTLVLLIESVGSLQAFTQFFVLTRGGPGYTTATLGFQLYQQAFVFSNTGYAAALAVVLFLVTAALSILQLRLQGGAAEPRSLTRSLSRSRPRSQPRTKPRTQSLRKANP</sequence>
<dbReference type="Gene3D" id="1.10.3720.10">
    <property type="entry name" value="MetI-like"/>
    <property type="match status" value="1"/>
</dbReference>
<keyword evidence="6 7" id="KW-0472">Membrane</keyword>
<dbReference type="CDD" id="cd06261">
    <property type="entry name" value="TM_PBP2"/>
    <property type="match status" value="1"/>
</dbReference>
<evidence type="ECO:0000256" key="6">
    <source>
        <dbReference type="ARBA" id="ARBA00023136"/>
    </source>
</evidence>
<evidence type="ECO:0000313" key="11">
    <source>
        <dbReference type="Proteomes" id="UP001415169"/>
    </source>
</evidence>
<keyword evidence="2 7" id="KW-0813">Transport</keyword>
<evidence type="ECO:0000256" key="1">
    <source>
        <dbReference type="ARBA" id="ARBA00004651"/>
    </source>
</evidence>
<evidence type="ECO:0000259" key="9">
    <source>
        <dbReference type="PROSITE" id="PS50928"/>
    </source>
</evidence>
<evidence type="ECO:0000256" key="2">
    <source>
        <dbReference type="ARBA" id="ARBA00022448"/>
    </source>
</evidence>
<protein>
    <submittedName>
        <fullName evidence="10">Sugar ABC transporter permease</fullName>
    </submittedName>
</protein>
<feature type="transmembrane region" description="Helical" evidence="7">
    <location>
        <begin position="261"/>
        <end position="287"/>
    </location>
</feature>
<dbReference type="PROSITE" id="PS50928">
    <property type="entry name" value="ABC_TM1"/>
    <property type="match status" value="1"/>
</dbReference>
<comment type="caution">
    <text evidence="10">The sequence shown here is derived from an EMBL/GenBank/DDBJ whole genome shotgun (WGS) entry which is preliminary data.</text>
</comment>
<feature type="transmembrane region" description="Helical" evidence="7">
    <location>
        <begin position="114"/>
        <end position="133"/>
    </location>
</feature>
<comment type="similarity">
    <text evidence="7">Belongs to the binding-protein-dependent transport system permease family.</text>
</comment>
<evidence type="ECO:0000256" key="5">
    <source>
        <dbReference type="ARBA" id="ARBA00022989"/>
    </source>
</evidence>
<feature type="region of interest" description="Disordered" evidence="8">
    <location>
        <begin position="300"/>
        <end position="328"/>
    </location>
</feature>
<keyword evidence="4 7" id="KW-0812">Transmembrane</keyword>
<feature type="transmembrane region" description="Helical" evidence="7">
    <location>
        <begin position="12"/>
        <end position="38"/>
    </location>
</feature>
<gene>
    <name evidence="10" type="ORF">GCM10022286_24740</name>
</gene>
<feature type="transmembrane region" description="Helical" evidence="7">
    <location>
        <begin position="80"/>
        <end position="102"/>
    </location>
</feature>
<feature type="transmembrane region" description="Helical" evidence="7">
    <location>
        <begin position="219"/>
        <end position="241"/>
    </location>
</feature>
<evidence type="ECO:0000256" key="7">
    <source>
        <dbReference type="RuleBase" id="RU363032"/>
    </source>
</evidence>
<dbReference type="InterPro" id="IPR000515">
    <property type="entry name" value="MetI-like"/>
</dbReference>
<keyword evidence="5 7" id="KW-1133">Transmembrane helix</keyword>
<accession>A0ABP7ZM12</accession>
<reference evidence="10" key="2">
    <citation type="submission" date="2023-12" db="EMBL/GenBank/DDBJ databases">
        <authorList>
            <person name="Sun Q."/>
            <person name="Inoue M."/>
        </authorList>
    </citation>
    <scope>NUCLEOTIDE SEQUENCE</scope>
    <source>
        <strain evidence="10">JCM 17590</strain>
    </source>
</reference>
<evidence type="ECO:0000256" key="4">
    <source>
        <dbReference type="ARBA" id="ARBA00022692"/>
    </source>
</evidence>
<dbReference type="PANTHER" id="PTHR30193">
    <property type="entry name" value="ABC TRANSPORTER PERMEASE PROTEIN"/>
    <property type="match status" value="1"/>
</dbReference>
<proteinExistence type="inferred from homology"/>
<feature type="transmembrane region" description="Helical" evidence="7">
    <location>
        <begin position="161"/>
        <end position="183"/>
    </location>
</feature>